<protein>
    <submittedName>
        <fullName evidence="5">GNAT domain-containing protein</fullName>
    </submittedName>
</protein>
<keyword evidence="2" id="KW-0808">Transferase</keyword>
<organism evidence="5 6">
    <name type="scientific">Syncephalis pseudoplumigaleata</name>
    <dbReference type="NCBI Taxonomy" id="1712513"/>
    <lineage>
        <taxon>Eukaryota</taxon>
        <taxon>Fungi</taxon>
        <taxon>Fungi incertae sedis</taxon>
        <taxon>Zoopagomycota</taxon>
        <taxon>Zoopagomycotina</taxon>
        <taxon>Zoopagomycetes</taxon>
        <taxon>Zoopagales</taxon>
        <taxon>Piptocephalidaceae</taxon>
        <taxon>Syncephalis</taxon>
    </lineage>
</organism>
<evidence type="ECO:0000256" key="3">
    <source>
        <dbReference type="ARBA" id="ARBA00023315"/>
    </source>
</evidence>
<dbReference type="PANTHER" id="PTHR13256:SF16">
    <property type="entry name" value="ALPHA_BETA-TUBULIN-N-ACETYLTRANSFERASE 9"/>
    <property type="match status" value="1"/>
</dbReference>
<dbReference type="GO" id="GO:0008080">
    <property type="term" value="F:N-acetyltransferase activity"/>
    <property type="evidence" value="ECO:0007669"/>
    <property type="project" value="InterPro"/>
</dbReference>
<reference evidence="6" key="1">
    <citation type="journal article" date="2018" name="Nat. Microbiol.">
        <title>Leveraging single-cell genomics to expand the fungal tree of life.</title>
        <authorList>
            <person name="Ahrendt S.R."/>
            <person name="Quandt C.A."/>
            <person name="Ciobanu D."/>
            <person name="Clum A."/>
            <person name="Salamov A."/>
            <person name="Andreopoulos B."/>
            <person name="Cheng J.F."/>
            <person name="Woyke T."/>
            <person name="Pelin A."/>
            <person name="Henrissat B."/>
            <person name="Reynolds N.K."/>
            <person name="Benny G.L."/>
            <person name="Smith M.E."/>
            <person name="James T.Y."/>
            <person name="Grigoriev I.V."/>
        </authorList>
    </citation>
    <scope>NUCLEOTIDE SEQUENCE [LARGE SCALE GENOMIC DNA]</scope>
    <source>
        <strain evidence="6">Benny S71-1</strain>
    </source>
</reference>
<comment type="similarity">
    <text evidence="1">Belongs to the acetyltransferase family. GNAT subfamily.</text>
</comment>
<name>A0A4P9YTY9_9FUNG</name>
<proteinExistence type="inferred from homology"/>
<sequence>HVPRYHEWMQSPALQEATASEPLTLEQEYAMQTSWREDADSSCGHAAKRPRSAMLKMLMRLLAMIGDVNLFINDIDDPHCAEIEIMIAEPAYRRSGAATEALQLMMHYGYTELGLRSFVAKIGMDNAASLQLFKDKLGFVQVSVSQVFREVTLKLSVGDAVAASLDQVWQHVQSYAYDP</sequence>
<dbReference type="Gene3D" id="3.40.630.30">
    <property type="match status" value="1"/>
</dbReference>
<feature type="domain" description="N-acetyltransferase" evidence="4">
    <location>
        <begin position="1"/>
        <end position="139"/>
    </location>
</feature>
<evidence type="ECO:0000256" key="1">
    <source>
        <dbReference type="ARBA" id="ARBA00009342"/>
    </source>
</evidence>
<dbReference type="AlphaFoldDB" id="A0A4P9YTY9"/>
<dbReference type="InterPro" id="IPR039135">
    <property type="entry name" value="NAT9-like"/>
</dbReference>
<accession>A0A4P9YTY9</accession>
<gene>
    <name evidence="5" type="ORF">SYNPS1DRAFT_19820</name>
</gene>
<dbReference type="PANTHER" id="PTHR13256">
    <property type="entry name" value="N-ACETYLTRANSFERASE 9"/>
    <property type="match status" value="1"/>
</dbReference>
<evidence type="ECO:0000313" key="6">
    <source>
        <dbReference type="Proteomes" id="UP000278143"/>
    </source>
</evidence>
<dbReference type="EMBL" id="KZ991856">
    <property type="protein sequence ID" value="RKP22641.1"/>
    <property type="molecule type" value="Genomic_DNA"/>
</dbReference>
<evidence type="ECO:0000259" key="4">
    <source>
        <dbReference type="Pfam" id="PF13302"/>
    </source>
</evidence>
<dbReference type="OrthoDB" id="5043642at2759"/>
<feature type="non-terminal residue" evidence="5">
    <location>
        <position position="1"/>
    </location>
</feature>
<dbReference type="Proteomes" id="UP000278143">
    <property type="component" value="Unassembled WGS sequence"/>
</dbReference>
<dbReference type="Pfam" id="PF13302">
    <property type="entry name" value="Acetyltransf_3"/>
    <property type="match status" value="1"/>
</dbReference>
<keyword evidence="6" id="KW-1185">Reference proteome</keyword>
<dbReference type="InterPro" id="IPR000182">
    <property type="entry name" value="GNAT_dom"/>
</dbReference>
<dbReference type="SUPFAM" id="SSF55729">
    <property type="entry name" value="Acyl-CoA N-acyltransferases (Nat)"/>
    <property type="match status" value="1"/>
</dbReference>
<keyword evidence="3" id="KW-0012">Acyltransferase</keyword>
<evidence type="ECO:0000313" key="5">
    <source>
        <dbReference type="EMBL" id="RKP22641.1"/>
    </source>
</evidence>
<evidence type="ECO:0000256" key="2">
    <source>
        <dbReference type="ARBA" id="ARBA00022679"/>
    </source>
</evidence>
<dbReference type="InterPro" id="IPR016181">
    <property type="entry name" value="Acyl_CoA_acyltransferase"/>
</dbReference>